<dbReference type="InterPro" id="IPR050325">
    <property type="entry name" value="Prot/Nucl_acid_deglycase"/>
</dbReference>
<protein>
    <submittedName>
        <fullName evidence="3">Protein DJ-1 homolog C-like</fullName>
    </submittedName>
</protein>
<dbReference type="Gene3D" id="3.40.50.880">
    <property type="match status" value="2"/>
</dbReference>
<proteinExistence type="predicted"/>
<accession>A0ABM0TWG6</accession>
<evidence type="ECO:0000313" key="2">
    <source>
        <dbReference type="Proteomes" id="UP000694864"/>
    </source>
</evidence>
<evidence type="ECO:0000313" key="3">
    <source>
        <dbReference type="RefSeq" id="XP_010432477.1"/>
    </source>
</evidence>
<feature type="domain" description="DJ-1/PfpI" evidence="1">
    <location>
        <begin position="289"/>
        <end position="451"/>
    </location>
</feature>
<dbReference type="PANTHER" id="PTHR48094">
    <property type="entry name" value="PROTEIN/NUCLEIC ACID DEGLYCASE DJ-1-RELATED"/>
    <property type="match status" value="1"/>
</dbReference>
<dbReference type="Pfam" id="PF01965">
    <property type="entry name" value="DJ-1_PfpI"/>
    <property type="match status" value="2"/>
</dbReference>
<organism evidence="2 3">
    <name type="scientific">Camelina sativa</name>
    <name type="common">False flax</name>
    <name type="synonym">Myagrum sativum</name>
    <dbReference type="NCBI Taxonomy" id="90675"/>
    <lineage>
        <taxon>Eukaryota</taxon>
        <taxon>Viridiplantae</taxon>
        <taxon>Streptophyta</taxon>
        <taxon>Embryophyta</taxon>
        <taxon>Tracheophyta</taxon>
        <taxon>Spermatophyta</taxon>
        <taxon>Magnoliopsida</taxon>
        <taxon>eudicotyledons</taxon>
        <taxon>Gunneridae</taxon>
        <taxon>Pentapetalae</taxon>
        <taxon>rosids</taxon>
        <taxon>malvids</taxon>
        <taxon>Brassicales</taxon>
        <taxon>Brassicaceae</taxon>
        <taxon>Camelineae</taxon>
        <taxon>Camelina</taxon>
    </lineage>
</organism>
<sequence length="477" mass="51562">MASLGFSIAMIASTSPTLTDTRLISSSMGCVSTNAAPSLSSVSMVSSSPVVKRSVRSFKFRASMSPSIETRPDSDVGVVSSPTTKKVLIPIGYGTEEIEAVVLVDVLRRAGAEVTVASVEQKLDVEASSGTKLLADVLISKCADQFYDLVALPGGMPGAVRLRDCKILEKIMKRQAEDKRLYGAISMAPAITLLPWGLLTRKRTTGHPAFFGKLPTFWAVKTNIQISGELTTSRGPGTSFQFALSLVEQLFGESTAKSVEEFLLLRDGYQNPKNEEFNSIDWSLDHIPRVLIPVANGSEEVEVVTISDVLRRAKVDVTVASVERSLRITASQGTKFITDKLIGEAAESSYDLILLPGGHTGSERLQKSKILKKLLREQHETGQIFGATNTSSAILHKHGLLKERRTTVYPSETNVPTNHLMIEGAEVVIDGNVITSLGLATVTKFSLAIVSKLFGHARARSVSEGLVHEYPRHLTPS</sequence>
<dbReference type="RefSeq" id="XP_010432477.1">
    <property type="nucleotide sequence ID" value="XM_010434175.2"/>
</dbReference>
<dbReference type="Proteomes" id="UP000694864">
    <property type="component" value="Chromosome 10"/>
</dbReference>
<dbReference type="InterPro" id="IPR002818">
    <property type="entry name" value="DJ-1/PfpI"/>
</dbReference>
<dbReference type="InterPro" id="IPR006287">
    <property type="entry name" value="DJ-1"/>
</dbReference>
<dbReference type="PANTHER" id="PTHR48094:SF7">
    <property type="entry name" value="PROTEIN DJ-1 HOMOLOG C"/>
    <property type="match status" value="1"/>
</dbReference>
<dbReference type="InterPro" id="IPR029062">
    <property type="entry name" value="Class_I_gatase-like"/>
</dbReference>
<dbReference type="CDD" id="cd03135">
    <property type="entry name" value="GATase1_DJ-1"/>
    <property type="match status" value="2"/>
</dbReference>
<name>A0ABM0TWG6_CAMSA</name>
<reference evidence="3" key="2">
    <citation type="submission" date="2025-08" db="UniProtKB">
        <authorList>
            <consortium name="RefSeq"/>
        </authorList>
    </citation>
    <scope>IDENTIFICATION</scope>
    <source>
        <tissue evidence="3">Leaf</tissue>
    </source>
</reference>
<feature type="domain" description="DJ-1/PfpI" evidence="1">
    <location>
        <begin position="85"/>
        <end position="249"/>
    </location>
</feature>
<dbReference type="NCBIfam" id="TIGR01383">
    <property type="entry name" value="not_thiJ"/>
    <property type="match status" value="2"/>
</dbReference>
<dbReference type="GeneID" id="104716747"/>
<evidence type="ECO:0000259" key="1">
    <source>
        <dbReference type="Pfam" id="PF01965"/>
    </source>
</evidence>
<keyword evidence="2" id="KW-1185">Reference proteome</keyword>
<gene>
    <name evidence="3" type="primary">LOC104716747</name>
</gene>
<dbReference type="SUPFAM" id="SSF52317">
    <property type="entry name" value="Class I glutamine amidotransferase-like"/>
    <property type="match status" value="2"/>
</dbReference>
<reference evidence="2" key="1">
    <citation type="journal article" date="2014" name="Nat. Commun.">
        <title>The emerging biofuel crop Camelina sativa retains a highly undifferentiated hexaploid genome structure.</title>
        <authorList>
            <person name="Kagale S."/>
            <person name="Koh C."/>
            <person name="Nixon J."/>
            <person name="Bollina V."/>
            <person name="Clarke W.E."/>
            <person name="Tuteja R."/>
            <person name="Spillane C."/>
            <person name="Robinson S.J."/>
            <person name="Links M.G."/>
            <person name="Clarke C."/>
            <person name="Higgins E.E."/>
            <person name="Huebert T."/>
            <person name="Sharpe A.G."/>
            <person name="Parkin I.A."/>
        </authorList>
    </citation>
    <scope>NUCLEOTIDE SEQUENCE [LARGE SCALE GENOMIC DNA]</scope>
    <source>
        <strain evidence="2">cv. DH55</strain>
    </source>
</reference>